<evidence type="ECO:0000256" key="2">
    <source>
        <dbReference type="ARBA" id="ARBA00022723"/>
    </source>
</evidence>
<organism evidence="6 7">
    <name type="scientific">Oligosphaera ethanolica</name>
    <dbReference type="NCBI Taxonomy" id="760260"/>
    <lineage>
        <taxon>Bacteria</taxon>
        <taxon>Pseudomonadati</taxon>
        <taxon>Lentisphaerota</taxon>
        <taxon>Oligosphaeria</taxon>
        <taxon>Oligosphaerales</taxon>
        <taxon>Oligosphaeraceae</taxon>
        <taxon>Oligosphaera</taxon>
    </lineage>
</organism>
<dbReference type="HAMAP" id="MF_02095">
    <property type="entry name" value="CysQ"/>
    <property type="match status" value="1"/>
</dbReference>
<dbReference type="GO" id="GO:0000287">
    <property type="term" value="F:magnesium ion binding"/>
    <property type="evidence" value="ECO:0007669"/>
    <property type="project" value="UniProtKB-UniRule"/>
</dbReference>
<dbReference type="EC" id="3.1.3.7" evidence="4"/>
<dbReference type="GO" id="GO:0005886">
    <property type="term" value="C:plasma membrane"/>
    <property type="evidence" value="ECO:0007669"/>
    <property type="project" value="UniProtKB-SubCell"/>
</dbReference>
<feature type="binding site" evidence="4">
    <location>
        <position position="81"/>
    </location>
    <ligand>
        <name>Mg(2+)</name>
        <dbReference type="ChEBI" id="CHEBI:18420"/>
        <label>1</label>
    </ligand>
</feature>
<feature type="binding site" evidence="4">
    <location>
        <begin position="103"/>
        <end position="106"/>
    </location>
    <ligand>
        <name>substrate</name>
    </ligand>
</feature>
<dbReference type="PANTHER" id="PTHR43028:SF5">
    <property type="entry name" value="3'(2'),5'-BISPHOSPHATE NUCLEOTIDASE 1"/>
    <property type="match status" value="1"/>
</dbReference>
<dbReference type="SUPFAM" id="SSF56655">
    <property type="entry name" value="Carbohydrate phosphatase"/>
    <property type="match status" value="1"/>
</dbReference>
<comment type="subcellular location">
    <subcellularLocation>
        <location evidence="4">Cell membrane</location>
        <topology evidence="4">Peripheral membrane protein</topology>
        <orientation evidence="4">Cytoplasmic side</orientation>
    </subcellularLocation>
</comment>
<dbReference type="Gene3D" id="3.30.540.10">
    <property type="entry name" value="Fructose-1,6-Bisphosphatase, subunit A, domain 1"/>
    <property type="match status" value="1"/>
</dbReference>
<evidence type="ECO:0000313" key="7">
    <source>
        <dbReference type="Proteomes" id="UP001238163"/>
    </source>
</evidence>
<evidence type="ECO:0000256" key="4">
    <source>
        <dbReference type="HAMAP-Rule" id="MF_02095"/>
    </source>
</evidence>
<name>A0AAE3VJQ7_9BACT</name>
<feature type="binding site" evidence="5">
    <location>
        <position position="101"/>
    </location>
    <ligand>
        <name>Mg(2+)</name>
        <dbReference type="ChEBI" id="CHEBI:18420"/>
        <label>1</label>
        <note>catalytic</note>
    </ligand>
</feature>
<feature type="binding site" evidence="4">
    <location>
        <position position="101"/>
    </location>
    <ligand>
        <name>Mg(2+)</name>
        <dbReference type="ChEBI" id="CHEBI:18420"/>
        <label>1</label>
    </ligand>
</feature>
<dbReference type="InterPro" id="IPR006240">
    <property type="entry name" value="CysQ"/>
</dbReference>
<proteinExistence type="inferred from homology"/>
<feature type="binding site" evidence="4">
    <location>
        <position position="101"/>
    </location>
    <ligand>
        <name>Mg(2+)</name>
        <dbReference type="ChEBI" id="CHEBI:18420"/>
        <label>2</label>
    </ligand>
</feature>
<comment type="cofactor">
    <cofactor evidence="4 5">
        <name>Mg(2+)</name>
        <dbReference type="ChEBI" id="CHEBI:18420"/>
    </cofactor>
</comment>
<feature type="binding site" evidence="5">
    <location>
        <position position="247"/>
    </location>
    <ligand>
        <name>Mg(2+)</name>
        <dbReference type="ChEBI" id="CHEBI:18420"/>
        <label>1</label>
        <note>catalytic</note>
    </ligand>
</feature>
<dbReference type="Gene3D" id="3.40.190.80">
    <property type="match status" value="1"/>
</dbReference>
<gene>
    <name evidence="4" type="primary">cysQ</name>
    <name evidence="6" type="ORF">J3R75_003565</name>
</gene>
<dbReference type="InterPro" id="IPR050725">
    <property type="entry name" value="CysQ/Inositol_MonoPase"/>
</dbReference>
<dbReference type="Proteomes" id="UP001238163">
    <property type="component" value="Unassembled WGS sequence"/>
</dbReference>
<feature type="binding site" evidence="5">
    <location>
        <position position="81"/>
    </location>
    <ligand>
        <name>Mg(2+)</name>
        <dbReference type="ChEBI" id="CHEBI:18420"/>
        <label>1</label>
        <note>catalytic</note>
    </ligand>
</feature>
<dbReference type="EMBL" id="JAUSVL010000001">
    <property type="protein sequence ID" value="MDQ0291458.1"/>
    <property type="molecule type" value="Genomic_DNA"/>
</dbReference>
<keyword evidence="4" id="KW-1003">Cell membrane</keyword>
<comment type="caution">
    <text evidence="6">The sequence shown here is derived from an EMBL/GenBank/DDBJ whole genome shotgun (WGS) entry which is preliminary data.</text>
</comment>
<keyword evidence="4" id="KW-0472">Membrane</keyword>
<dbReference type="InterPro" id="IPR020583">
    <property type="entry name" value="Inositol_monoP_metal-BS"/>
</dbReference>
<keyword evidence="7" id="KW-1185">Reference proteome</keyword>
<comment type="function">
    <text evidence="4">Converts adenosine-3',5'-bisphosphate (PAP) to AMP.</text>
</comment>
<dbReference type="NCBIfam" id="TIGR01331">
    <property type="entry name" value="bisphos_cysQ"/>
    <property type="match status" value="1"/>
</dbReference>
<dbReference type="Pfam" id="PF00459">
    <property type="entry name" value="Inositol_P"/>
    <property type="match status" value="1"/>
</dbReference>
<keyword evidence="2 4" id="KW-0479">Metal-binding</keyword>
<evidence type="ECO:0000313" key="6">
    <source>
        <dbReference type="EMBL" id="MDQ0291458.1"/>
    </source>
</evidence>
<evidence type="ECO:0000256" key="1">
    <source>
        <dbReference type="ARBA" id="ARBA00001625"/>
    </source>
</evidence>
<protein>
    <recommendedName>
        <fullName evidence="4">3'(2'),5'-bisphosphate nucleotidase CysQ</fullName>
        <ecNumber evidence="4">3.1.3.7</ecNumber>
    </recommendedName>
    <alternativeName>
        <fullName evidence="4">3'(2'),5-bisphosphonucleoside 3'(2')-phosphohydrolase</fullName>
    </alternativeName>
    <alternativeName>
        <fullName evidence="4">3'-phosphoadenosine 5'-phosphate phosphatase</fullName>
        <shortName evidence="4">PAP phosphatase</shortName>
    </alternativeName>
</protein>
<dbReference type="PRINTS" id="PR00377">
    <property type="entry name" value="IMPHPHTASES"/>
</dbReference>
<dbReference type="GO" id="GO:0050427">
    <property type="term" value="P:3'-phosphoadenosine 5'-phosphosulfate metabolic process"/>
    <property type="evidence" value="ECO:0007669"/>
    <property type="project" value="TreeGrafter"/>
</dbReference>
<feature type="binding site" evidence="5">
    <location>
        <position position="103"/>
    </location>
    <ligand>
        <name>Mg(2+)</name>
        <dbReference type="ChEBI" id="CHEBI:18420"/>
        <label>1</label>
        <note>catalytic</note>
    </ligand>
</feature>
<keyword evidence="4 6" id="KW-0378">Hydrolase</keyword>
<reference evidence="6" key="1">
    <citation type="submission" date="2023-07" db="EMBL/GenBank/DDBJ databases">
        <title>Genomic Encyclopedia of Type Strains, Phase IV (KMG-IV): sequencing the most valuable type-strain genomes for metagenomic binning, comparative biology and taxonomic classification.</title>
        <authorList>
            <person name="Goeker M."/>
        </authorList>
    </citation>
    <scope>NUCLEOTIDE SEQUENCE</scope>
    <source>
        <strain evidence="6">DSM 24202</strain>
    </source>
</reference>
<feature type="binding site" evidence="4">
    <location>
        <position position="81"/>
    </location>
    <ligand>
        <name>substrate</name>
    </ligand>
</feature>
<feature type="binding site" evidence="5">
    <location>
        <position position="104"/>
    </location>
    <ligand>
        <name>Mg(2+)</name>
        <dbReference type="ChEBI" id="CHEBI:18420"/>
        <label>1</label>
        <note>catalytic</note>
    </ligand>
</feature>
<comment type="catalytic activity">
    <reaction evidence="1 4">
        <text>adenosine 3',5'-bisphosphate + H2O = AMP + phosphate</text>
        <dbReference type="Rhea" id="RHEA:10040"/>
        <dbReference type="ChEBI" id="CHEBI:15377"/>
        <dbReference type="ChEBI" id="CHEBI:43474"/>
        <dbReference type="ChEBI" id="CHEBI:58343"/>
        <dbReference type="ChEBI" id="CHEBI:456215"/>
        <dbReference type="EC" id="3.1.3.7"/>
    </reaction>
</comment>
<dbReference type="PROSITE" id="PS00629">
    <property type="entry name" value="IMP_1"/>
    <property type="match status" value="1"/>
</dbReference>
<dbReference type="InterPro" id="IPR000760">
    <property type="entry name" value="Inositol_monophosphatase-like"/>
</dbReference>
<evidence type="ECO:0000256" key="3">
    <source>
        <dbReference type="ARBA" id="ARBA00022842"/>
    </source>
</evidence>
<feature type="binding site" evidence="4">
    <location>
        <position position="104"/>
    </location>
    <ligand>
        <name>Mg(2+)</name>
        <dbReference type="ChEBI" id="CHEBI:18420"/>
        <label>2</label>
    </ligand>
</feature>
<keyword evidence="3 4" id="KW-0460">Magnesium</keyword>
<comment type="similarity">
    <text evidence="4">Belongs to the inositol monophosphatase superfamily. CysQ family.</text>
</comment>
<dbReference type="CDD" id="cd01638">
    <property type="entry name" value="CysQ"/>
    <property type="match status" value="1"/>
</dbReference>
<sequence>MTHSQPSSAMHNDYRDLLPDYCPAAVLAAYDAGEAIMAIYDGDLDIEYKADQSPLTAADKASHELIMARLQAHWDLPVLSEESREVPYDTRRDWQDFWLVDPLDGTKEFIKHNGEFTVNIALIHDGRPVLGIVYSPALGLFYLGAEGAGARMLRRGEHFQDRDDLVHALATASALPALPLPPAPGRPLSVVASRSHSNNATEAFIADLEKRYGRVELLSIGSSLKLCLVADGSADVYPRIAPTMEWDTAAAQAVAVAAGCRVVDFGSDEPLRYNKVNLTNPFFVVYGPSWPRPTTESI</sequence>
<dbReference type="GO" id="GO:0000103">
    <property type="term" value="P:sulfate assimilation"/>
    <property type="evidence" value="ECO:0007669"/>
    <property type="project" value="TreeGrafter"/>
</dbReference>
<feature type="binding site" evidence="4">
    <location>
        <position position="247"/>
    </location>
    <ligand>
        <name>Mg(2+)</name>
        <dbReference type="ChEBI" id="CHEBI:18420"/>
        <label>2</label>
    </ligand>
</feature>
<evidence type="ECO:0000256" key="5">
    <source>
        <dbReference type="PIRSR" id="PIRSR600760-2"/>
    </source>
</evidence>
<feature type="binding site" evidence="4">
    <location>
        <position position="247"/>
    </location>
    <ligand>
        <name>substrate</name>
    </ligand>
</feature>
<feature type="binding site" evidence="4">
    <location>
        <position position="103"/>
    </location>
    <ligand>
        <name>Mg(2+)</name>
        <dbReference type="ChEBI" id="CHEBI:18420"/>
        <label>1</label>
    </ligand>
</feature>
<dbReference type="GO" id="GO:0008441">
    <property type="term" value="F:3'(2'),5'-bisphosphate nucleotidase activity"/>
    <property type="evidence" value="ECO:0007669"/>
    <property type="project" value="UniProtKB-UniRule"/>
</dbReference>
<accession>A0AAE3VJQ7</accession>
<dbReference type="AlphaFoldDB" id="A0AAE3VJQ7"/>
<dbReference type="PANTHER" id="PTHR43028">
    <property type="entry name" value="3'(2'),5'-BISPHOSPHATE NUCLEOTIDASE 1"/>
    <property type="match status" value="1"/>
</dbReference>